<evidence type="ECO:0000313" key="4">
    <source>
        <dbReference type="Proteomes" id="UP000000768"/>
    </source>
</evidence>
<dbReference type="InterPro" id="IPR007679">
    <property type="entry name" value="DUF569"/>
</dbReference>
<organism evidence="3 4">
    <name type="scientific">Sorghum bicolor</name>
    <name type="common">Sorghum</name>
    <name type="synonym">Sorghum vulgare</name>
    <dbReference type="NCBI Taxonomy" id="4558"/>
    <lineage>
        <taxon>Eukaryota</taxon>
        <taxon>Viridiplantae</taxon>
        <taxon>Streptophyta</taxon>
        <taxon>Embryophyta</taxon>
        <taxon>Tracheophyta</taxon>
        <taxon>Spermatophyta</taxon>
        <taxon>Magnoliopsida</taxon>
        <taxon>Liliopsida</taxon>
        <taxon>Poales</taxon>
        <taxon>Poaceae</taxon>
        <taxon>PACMAD clade</taxon>
        <taxon>Panicoideae</taxon>
        <taxon>Andropogonodae</taxon>
        <taxon>Andropogoneae</taxon>
        <taxon>Sorghinae</taxon>
        <taxon>Sorghum</taxon>
    </lineage>
</organism>
<proteinExistence type="predicted"/>
<reference evidence="3 4" key="1">
    <citation type="journal article" date="2009" name="Nature">
        <title>The Sorghum bicolor genome and the diversification of grasses.</title>
        <authorList>
            <person name="Paterson A.H."/>
            <person name="Bowers J.E."/>
            <person name="Bruggmann R."/>
            <person name="Dubchak I."/>
            <person name="Grimwood J."/>
            <person name="Gundlach H."/>
            <person name="Haberer G."/>
            <person name="Hellsten U."/>
            <person name="Mitros T."/>
            <person name="Poliakov A."/>
            <person name="Schmutz J."/>
            <person name="Spannagl M."/>
            <person name="Tang H."/>
            <person name="Wang X."/>
            <person name="Wicker T."/>
            <person name="Bharti A.K."/>
            <person name="Chapman J."/>
            <person name="Feltus F.A."/>
            <person name="Gowik U."/>
            <person name="Grigoriev I.V."/>
            <person name="Lyons E."/>
            <person name="Maher C.A."/>
            <person name="Martis M."/>
            <person name="Narechania A."/>
            <person name="Otillar R.P."/>
            <person name="Penning B.W."/>
            <person name="Salamov A.A."/>
            <person name="Wang Y."/>
            <person name="Zhang L."/>
            <person name="Carpita N.C."/>
            <person name="Freeling M."/>
            <person name="Gingle A.R."/>
            <person name="Hash C.T."/>
            <person name="Keller B."/>
            <person name="Klein P."/>
            <person name="Kresovich S."/>
            <person name="McCann M.C."/>
            <person name="Ming R."/>
            <person name="Peterson D.G."/>
            <person name="Mehboob-ur-Rahman"/>
            <person name="Ware D."/>
            <person name="Westhoff P."/>
            <person name="Mayer K.F."/>
            <person name="Messing J."/>
            <person name="Rokhsar D.S."/>
        </authorList>
    </citation>
    <scope>NUCLEOTIDE SEQUENCE [LARGE SCALE GENOMIC DNA]</scope>
    <source>
        <strain evidence="4">cv. BTx623</strain>
    </source>
</reference>
<evidence type="ECO:0000313" key="3">
    <source>
        <dbReference type="EMBL" id="KXG19387.2"/>
    </source>
</evidence>
<dbReference type="CDD" id="cd23340">
    <property type="entry name" value="beta-trefoil_FSCN_ACP-like"/>
    <property type="match status" value="1"/>
</dbReference>
<dbReference type="PANTHER" id="PTHR31205:SF25">
    <property type="entry name" value="DUF569 DOMAIN-CONTAINING PROTEIN"/>
    <property type="match status" value="1"/>
</dbReference>
<dbReference type="InParanoid" id="A0A194YHE1"/>
<evidence type="ECO:0000256" key="1">
    <source>
        <dbReference type="SAM" id="MobiDB-lite"/>
    </source>
</evidence>
<sequence>MDLFPDGGFVRLRNRARDKYVHADEDASGVSLRPLGAVPFRNVVWKVKVWPVEGVNYLLLEGAAYGRHLAAPNEDDHAPSGHRGVRAVQLDFNSLDQKGSFVWLAVRVEAGQNYVRLHNKDQRYLRAQRTVRANGRHRYWNNLVTVDVRNDDETTMMQWRVEAIPSTPELLPLPPPPPPPMFVSQCKEGSCCACQREGSATLCRRCAEGIKENLLAVAKSIMDLECAQKHYYCLECQEIFTGSHANHRDNSILLGHYNKKCVAWLTGEESWRAIFEGIETHCRALRPYQLYKSGDGDPRCTMCLDSVSDDLLYGSLLTFCSLKCYVAGGEGKETALEKAIVATDFSCGPMGFCLTCATAVSRYGAKIHTTHDWLRVRTNSAGLRPRMLIGDGHPKEQSWAMIRKEGPAGNELLIQDDDSSRCKQCNKRLASAGDSCSLQCSLDATGRDREPRFLPRSLQLGVTSAGTAAEDLGDQVEEAAARTSKRASKPNRH</sequence>
<name>A0A194YHE1_SORBI</name>
<dbReference type="AlphaFoldDB" id="A0A194YHE1"/>
<gene>
    <name evidence="3" type="ORF">SORBI_3010G051900</name>
</gene>
<feature type="domain" description="DUF569" evidence="2">
    <location>
        <begin position="1"/>
        <end position="152"/>
    </location>
</feature>
<dbReference type="Proteomes" id="UP000000768">
    <property type="component" value="Chromosome 10"/>
</dbReference>
<feature type="compositionally biased region" description="Basic residues" evidence="1">
    <location>
        <begin position="483"/>
        <end position="493"/>
    </location>
</feature>
<dbReference type="Gramene" id="KXG19387">
    <property type="protein sequence ID" value="KXG19387"/>
    <property type="gene ID" value="SORBI_3010G051900"/>
</dbReference>
<dbReference type="PANTHER" id="PTHR31205">
    <property type="entry name" value="ACTIN CROSS-LINKING PROTEIN (DUF569)"/>
    <property type="match status" value="1"/>
</dbReference>
<feature type="region of interest" description="Disordered" evidence="1">
    <location>
        <begin position="465"/>
        <end position="493"/>
    </location>
</feature>
<dbReference type="EMBL" id="CM000769">
    <property type="protein sequence ID" value="KXG19387.2"/>
    <property type="molecule type" value="Genomic_DNA"/>
</dbReference>
<protein>
    <recommendedName>
        <fullName evidence="2">DUF569 domain-containing protein</fullName>
    </recommendedName>
</protein>
<evidence type="ECO:0000259" key="2">
    <source>
        <dbReference type="Pfam" id="PF04601"/>
    </source>
</evidence>
<keyword evidence="4" id="KW-1185">Reference proteome</keyword>
<dbReference type="Pfam" id="PF04601">
    <property type="entry name" value="DUF569"/>
    <property type="match status" value="1"/>
</dbReference>
<accession>A0A194YHE1</accession>
<dbReference type="OMA" id="HANHRDN"/>
<reference evidence="4" key="2">
    <citation type="journal article" date="2018" name="Plant J.">
        <title>The Sorghum bicolor reference genome: improved assembly, gene annotations, a transcriptome atlas, and signatures of genome organization.</title>
        <authorList>
            <person name="McCormick R.F."/>
            <person name="Truong S.K."/>
            <person name="Sreedasyam A."/>
            <person name="Jenkins J."/>
            <person name="Shu S."/>
            <person name="Sims D."/>
            <person name="Kennedy M."/>
            <person name="Amirebrahimi M."/>
            <person name="Weers B.D."/>
            <person name="McKinley B."/>
            <person name="Mattison A."/>
            <person name="Morishige D.T."/>
            <person name="Grimwood J."/>
            <person name="Schmutz J."/>
            <person name="Mullet J.E."/>
        </authorList>
    </citation>
    <scope>NUCLEOTIDE SEQUENCE [LARGE SCALE GENOMIC DNA]</scope>
    <source>
        <strain evidence="4">cv. BTx623</strain>
    </source>
</reference>